<evidence type="ECO:0000256" key="2">
    <source>
        <dbReference type="SAM" id="Phobius"/>
    </source>
</evidence>
<feature type="transmembrane region" description="Helical" evidence="2">
    <location>
        <begin position="104"/>
        <end position="124"/>
    </location>
</feature>
<evidence type="ECO:0000313" key="3">
    <source>
        <dbReference type="EMBL" id="MDT0275138.1"/>
    </source>
</evidence>
<accession>A0ABU2K4K6</accession>
<sequence>MDVPAAAAGPWIALGAVLGILLVLATGAAVLRLRSPSTPTAPPRPAVPPRDDLADFLASPPGTRDVPADDDRDDTWAPLGPLPVVPAGTRTDPPPPPGSRPGTVLAGLAVVALLLVGVAAALAASARSPQPSPDATTGGSSAATPASPSGGRDEIAARLAFGGVVLEEHAVGITAAYPELELSADDAGGAVARLRLPTVNCLATSAPPEAGAPGCRTGRTEYAELAGPDLRVVRDGDQLSVSGRFPTYLRSPGAPVEWTGRSYDLSATVEATGEERAGWRTAEGELRWEDQRTTTRTDGTPSVLRPDA</sequence>
<feature type="compositionally biased region" description="Basic and acidic residues" evidence="1">
    <location>
        <begin position="283"/>
        <end position="295"/>
    </location>
</feature>
<keyword evidence="4" id="KW-1185">Reference proteome</keyword>
<feature type="compositionally biased region" description="Low complexity" evidence="1">
    <location>
        <begin position="135"/>
        <end position="150"/>
    </location>
</feature>
<organism evidence="3 4">
    <name type="scientific">Blastococcus goldschmidtiae</name>
    <dbReference type="NCBI Taxonomy" id="3075546"/>
    <lineage>
        <taxon>Bacteria</taxon>
        <taxon>Bacillati</taxon>
        <taxon>Actinomycetota</taxon>
        <taxon>Actinomycetes</taxon>
        <taxon>Geodermatophilales</taxon>
        <taxon>Geodermatophilaceae</taxon>
        <taxon>Blastococcus</taxon>
    </lineage>
</organism>
<protein>
    <submittedName>
        <fullName evidence="3">Uncharacterized protein</fullName>
    </submittedName>
</protein>
<proteinExistence type="predicted"/>
<keyword evidence="2" id="KW-1133">Transmembrane helix</keyword>
<dbReference type="Proteomes" id="UP001183222">
    <property type="component" value="Unassembled WGS sequence"/>
</dbReference>
<name>A0ABU2K4K6_9ACTN</name>
<feature type="region of interest" description="Disordered" evidence="1">
    <location>
        <begin position="35"/>
        <end position="101"/>
    </location>
</feature>
<evidence type="ECO:0000256" key="1">
    <source>
        <dbReference type="SAM" id="MobiDB-lite"/>
    </source>
</evidence>
<reference evidence="4" key="1">
    <citation type="submission" date="2023-07" db="EMBL/GenBank/DDBJ databases">
        <title>30 novel species of actinomycetes from the DSMZ collection.</title>
        <authorList>
            <person name="Nouioui I."/>
        </authorList>
    </citation>
    <scope>NUCLEOTIDE SEQUENCE [LARGE SCALE GENOMIC DNA]</scope>
    <source>
        <strain evidence="4">DSM 46792</strain>
    </source>
</reference>
<dbReference type="EMBL" id="JAVREI010000001">
    <property type="protein sequence ID" value="MDT0275138.1"/>
    <property type="molecule type" value="Genomic_DNA"/>
</dbReference>
<gene>
    <name evidence="3" type="ORF">RM425_04425</name>
</gene>
<dbReference type="RefSeq" id="WP_311343948.1">
    <property type="nucleotide sequence ID" value="NZ_JAVREI010000001.1"/>
</dbReference>
<keyword evidence="2" id="KW-0812">Transmembrane</keyword>
<feature type="region of interest" description="Disordered" evidence="1">
    <location>
        <begin position="126"/>
        <end position="151"/>
    </location>
</feature>
<feature type="compositionally biased region" description="Pro residues" evidence="1">
    <location>
        <begin position="39"/>
        <end position="48"/>
    </location>
</feature>
<keyword evidence="2" id="KW-0472">Membrane</keyword>
<comment type="caution">
    <text evidence="3">The sequence shown here is derived from an EMBL/GenBank/DDBJ whole genome shotgun (WGS) entry which is preliminary data.</text>
</comment>
<feature type="region of interest" description="Disordered" evidence="1">
    <location>
        <begin position="283"/>
        <end position="308"/>
    </location>
</feature>
<evidence type="ECO:0000313" key="4">
    <source>
        <dbReference type="Proteomes" id="UP001183222"/>
    </source>
</evidence>
<feature type="transmembrane region" description="Helical" evidence="2">
    <location>
        <begin position="12"/>
        <end position="31"/>
    </location>
</feature>